<protein>
    <submittedName>
        <fullName evidence="1">Uncharacterized protein</fullName>
    </submittedName>
</protein>
<proteinExistence type="predicted"/>
<dbReference type="AlphaFoldDB" id="A0A146FW80"/>
<evidence type="ECO:0000313" key="1">
    <source>
        <dbReference type="EMBL" id="GAT29725.1"/>
    </source>
</evidence>
<reference evidence="2" key="2">
    <citation type="submission" date="2016-02" db="EMBL/GenBank/DDBJ databases">
        <title>Genome sequencing of Aspergillus luchuensis NBRC 4314.</title>
        <authorList>
            <person name="Yamada O."/>
        </authorList>
    </citation>
    <scope>NUCLEOTIDE SEQUENCE [LARGE SCALE GENOMIC DNA]</scope>
    <source>
        <strain evidence="2">RIB 2604</strain>
    </source>
</reference>
<dbReference type="EMBL" id="BCWF01000030">
    <property type="protein sequence ID" value="GAT29725.1"/>
    <property type="molecule type" value="Genomic_DNA"/>
</dbReference>
<dbReference type="Proteomes" id="UP000075230">
    <property type="component" value="Unassembled WGS sequence"/>
</dbReference>
<comment type="caution">
    <text evidence="1">The sequence shown here is derived from an EMBL/GenBank/DDBJ whole genome shotgun (WGS) entry which is preliminary data.</text>
</comment>
<gene>
    <name evidence="1" type="ORF">RIB2604_03100580</name>
</gene>
<accession>A0A146FW80</accession>
<evidence type="ECO:0000313" key="2">
    <source>
        <dbReference type="Proteomes" id="UP000075230"/>
    </source>
</evidence>
<reference evidence="1 2" key="1">
    <citation type="journal article" date="2016" name="DNA Res.">
        <title>Genome sequence of Aspergillus luchuensis NBRC 4314.</title>
        <authorList>
            <person name="Yamada O."/>
            <person name="Machida M."/>
            <person name="Hosoyama A."/>
            <person name="Goto M."/>
            <person name="Takahashi T."/>
            <person name="Futagami T."/>
            <person name="Yamagata Y."/>
            <person name="Takeuchi M."/>
            <person name="Kobayashi T."/>
            <person name="Koike H."/>
            <person name="Abe K."/>
            <person name="Asai K."/>
            <person name="Arita M."/>
            <person name="Fujita N."/>
            <person name="Fukuda K."/>
            <person name="Higa K."/>
            <person name="Horikawa H."/>
            <person name="Ishikawa T."/>
            <person name="Jinno K."/>
            <person name="Kato Y."/>
            <person name="Kirimura K."/>
            <person name="Mizutani O."/>
            <person name="Nakasone K."/>
            <person name="Sano M."/>
            <person name="Shiraishi Y."/>
            <person name="Tsukahara M."/>
            <person name="Gomi K."/>
        </authorList>
    </citation>
    <scope>NUCLEOTIDE SEQUENCE [LARGE SCALE GENOMIC DNA]</scope>
    <source>
        <strain evidence="1 2">RIB 2604</strain>
    </source>
</reference>
<organism evidence="1 2">
    <name type="scientific">Aspergillus kawachii</name>
    <name type="common">White koji mold</name>
    <name type="synonym">Aspergillus awamori var. kawachi</name>
    <dbReference type="NCBI Taxonomy" id="1069201"/>
    <lineage>
        <taxon>Eukaryota</taxon>
        <taxon>Fungi</taxon>
        <taxon>Dikarya</taxon>
        <taxon>Ascomycota</taxon>
        <taxon>Pezizomycotina</taxon>
        <taxon>Eurotiomycetes</taxon>
        <taxon>Eurotiomycetidae</taxon>
        <taxon>Eurotiales</taxon>
        <taxon>Aspergillaceae</taxon>
        <taxon>Aspergillus</taxon>
        <taxon>Aspergillus subgen. Circumdati</taxon>
    </lineage>
</organism>
<sequence length="62" mass="7302">MDSRSLLSRTNSQLSLNSGFLGSQWSWTKTSSKRKRLEGKEVETREAWNHWKTRRIGNMEAF</sequence>
<name>A0A146FW80_ASPKA</name>